<gene>
    <name evidence="2" type="ORF">ColSpa_05811</name>
</gene>
<name>A0AA37LFI5_9PEZI</name>
<evidence type="ECO:0000313" key="2">
    <source>
        <dbReference type="EMBL" id="GKT45630.1"/>
    </source>
</evidence>
<keyword evidence="3" id="KW-1185">Reference proteome</keyword>
<dbReference type="Proteomes" id="UP001055115">
    <property type="component" value="Unassembled WGS sequence"/>
</dbReference>
<protein>
    <submittedName>
        <fullName evidence="2">Uncharacterized protein</fullName>
    </submittedName>
</protein>
<accession>A0AA37LFI5</accession>
<organism evidence="2 3">
    <name type="scientific">Colletotrichum spaethianum</name>
    <dbReference type="NCBI Taxonomy" id="700344"/>
    <lineage>
        <taxon>Eukaryota</taxon>
        <taxon>Fungi</taxon>
        <taxon>Dikarya</taxon>
        <taxon>Ascomycota</taxon>
        <taxon>Pezizomycotina</taxon>
        <taxon>Sordariomycetes</taxon>
        <taxon>Hypocreomycetidae</taxon>
        <taxon>Glomerellales</taxon>
        <taxon>Glomerellaceae</taxon>
        <taxon>Colletotrichum</taxon>
        <taxon>Colletotrichum spaethianum species complex</taxon>
    </lineage>
</organism>
<feature type="region of interest" description="Disordered" evidence="1">
    <location>
        <begin position="1"/>
        <end position="65"/>
    </location>
</feature>
<comment type="caution">
    <text evidence="2">The sequence shown here is derived from an EMBL/GenBank/DDBJ whole genome shotgun (WGS) entry which is preliminary data.</text>
</comment>
<evidence type="ECO:0000256" key="1">
    <source>
        <dbReference type="SAM" id="MobiDB-lite"/>
    </source>
</evidence>
<dbReference type="EMBL" id="BQXU01000013">
    <property type="protein sequence ID" value="GKT45630.1"/>
    <property type="molecule type" value="Genomic_DNA"/>
</dbReference>
<reference evidence="2 3" key="1">
    <citation type="submission" date="2022-03" db="EMBL/GenBank/DDBJ databases">
        <title>Genome data of Colletotrichum spp.</title>
        <authorList>
            <person name="Utami Y.D."/>
            <person name="Hiruma K."/>
        </authorList>
    </citation>
    <scope>NUCLEOTIDE SEQUENCE [LARGE SCALE GENOMIC DNA]</scope>
    <source>
        <strain evidence="2 3">MAFF 239500</strain>
    </source>
</reference>
<proteinExistence type="predicted"/>
<dbReference type="RefSeq" id="XP_049127980.1">
    <property type="nucleotide sequence ID" value="XM_049272023.1"/>
</dbReference>
<dbReference type="AlphaFoldDB" id="A0AA37LFI5"/>
<dbReference type="GeneID" id="73326613"/>
<feature type="compositionally biased region" description="Gly residues" evidence="1">
    <location>
        <begin position="51"/>
        <end position="60"/>
    </location>
</feature>
<feature type="compositionally biased region" description="Polar residues" evidence="1">
    <location>
        <begin position="11"/>
        <end position="47"/>
    </location>
</feature>
<evidence type="ECO:0000313" key="3">
    <source>
        <dbReference type="Proteomes" id="UP001055115"/>
    </source>
</evidence>
<sequence length="94" mass="9643">MYTPGYGFSNVPPNFNTGAPPSNQNPHMQPGSVPNQPGQQMMYNPNQFAGMPGGQSGFVGGPNPAMMSGAGPAGMMQNAGMPHMAANGQTCVFP</sequence>